<comment type="subcellular location">
    <subcellularLocation>
        <location evidence="1">Peroxisome membrane</location>
        <topology evidence="1">Multi-pass membrane protein</topology>
    </subcellularLocation>
</comment>
<reference evidence="12" key="1">
    <citation type="submission" date="2023-07" db="EMBL/GenBank/DDBJ databases">
        <authorList>
            <consortium name="AG Swart"/>
            <person name="Singh M."/>
            <person name="Singh A."/>
            <person name="Seah K."/>
            <person name="Emmerich C."/>
        </authorList>
    </citation>
    <scope>NUCLEOTIDE SEQUENCE</scope>
    <source>
        <strain evidence="12">DP1</strain>
    </source>
</reference>
<feature type="transmembrane region" description="Helical" evidence="11">
    <location>
        <begin position="279"/>
        <end position="297"/>
    </location>
</feature>
<evidence type="ECO:0000256" key="9">
    <source>
        <dbReference type="PROSITE-ProRule" id="PRU00282"/>
    </source>
</evidence>
<dbReference type="Pfam" id="PF00153">
    <property type="entry name" value="Mito_carr"/>
    <property type="match status" value="3"/>
</dbReference>
<dbReference type="InterPro" id="IPR018108">
    <property type="entry name" value="MCP_transmembrane"/>
</dbReference>
<dbReference type="Gene3D" id="1.50.40.10">
    <property type="entry name" value="Mitochondrial carrier domain"/>
    <property type="match status" value="1"/>
</dbReference>
<name>A0AAD1XN12_EUPCR</name>
<dbReference type="GO" id="GO:0015230">
    <property type="term" value="F:FAD transmembrane transporter activity"/>
    <property type="evidence" value="ECO:0007669"/>
    <property type="project" value="TreeGrafter"/>
</dbReference>
<evidence type="ECO:0000256" key="8">
    <source>
        <dbReference type="ARBA" id="ARBA00023140"/>
    </source>
</evidence>
<dbReference type="PANTHER" id="PTHR45939">
    <property type="entry name" value="PEROXISOMAL MEMBRANE PROTEIN PMP34-RELATED"/>
    <property type="match status" value="1"/>
</dbReference>
<dbReference type="GO" id="GO:0051724">
    <property type="term" value="F:NAD transmembrane transporter activity"/>
    <property type="evidence" value="ECO:0007669"/>
    <property type="project" value="TreeGrafter"/>
</dbReference>
<dbReference type="PROSITE" id="PS50920">
    <property type="entry name" value="SOLCAR"/>
    <property type="match status" value="3"/>
</dbReference>
<evidence type="ECO:0000256" key="3">
    <source>
        <dbReference type="ARBA" id="ARBA00022448"/>
    </source>
</evidence>
<evidence type="ECO:0000313" key="13">
    <source>
        <dbReference type="Proteomes" id="UP001295684"/>
    </source>
</evidence>
<evidence type="ECO:0000256" key="1">
    <source>
        <dbReference type="ARBA" id="ARBA00004585"/>
    </source>
</evidence>
<dbReference type="GO" id="GO:0015228">
    <property type="term" value="F:coenzyme A transmembrane transporter activity"/>
    <property type="evidence" value="ECO:0007669"/>
    <property type="project" value="TreeGrafter"/>
</dbReference>
<evidence type="ECO:0000256" key="10">
    <source>
        <dbReference type="RuleBase" id="RU000488"/>
    </source>
</evidence>
<evidence type="ECO:0000313" key="12">
    <source>
        <dbReference type="EMBL" id="CAI2375564.1"/>
    </source>
</evidence>
<dbReference type="GO" id="GO:0044610">
    <property type="term" value="F:FMN transmembrane transporter activity"/>
    <property type="evidence" value="ECO:0007669"/>
    <property type="project" value="TreeGrafter"/>
</dbReference>
<evidence type="ECO:0000256" key="2">
    <source>
        <dbReference type="ARBA" id="ARBA00006375"/>
    </source>
</evidence>
<feature type="repeat" description="Solcar" evidence="9">
    <location>
        <begin position="224"/>
        <end position="303"/>
    </location>
</feature>
<dbReference type="InterPro" id="IPR052217">
    <property type="entry name" value="Mito/Peroxisomal_Carrier"/>
</dbReference>
<keyword evidence="8" id="KW-0576">Peroxisome</keyword>
<feature type="transmembrane region" description="Helical" evidence="11">
    <location>
        <begin position="91"/>
        <end position="113"/>
    </location>
</feature>
<keyword evidence="4 9" id="KW-0812">Transmembrane</keyword>
<dbReference type="EMBL" id="CAMPGE010017053">
    <property type="protein sequence ID" value="CAI2375564.1"/>
    <property type="molecule type" value="Genomic_DNA"/>
</dbReference>
<evidence type="ECO:0000256" key="7">
    <source>
        <dbReference type="ARBA" id="ARBA00023136"/>
    </source>
</evidence>
<dbReference type="GO" id="GO:0015217">
    <property type="term" value="F:ADP transmembrane transporter activity"/>
    <property type="evidence" value="ECO:0007669"/>
    <property type="project" value="TreeGrafter"/>
</dbReference>
<keyword evidence="5" id="KW-0677">Repeat</keyword>
<accession>A0AAD1XN12</accession>
<keyword evidence="3 10" id="KW-0813">Transport</keyword>
<proteinExistence type="inferred from homology"/>
<organism evidence="12 13">
    <name type="scientific">Euplotes crassus</name>
    <dbReference type="NCBI Taxonomy" id="5936"/>
    <lineage>
        <taxon>Eukaryota</taxon>
        <taxon>Sar</taxon>
        <taxon>Alveolata</taxon>
        <taxon>Ciliophora</taxon>
        <taxon>Intramacronucleata</taxon>
        <taxon>Spirotrichea</taxon>
        <taxon>Hypotrichia</taxon>
        <taxon>Euplotida</taxon>
        <taxon>Euplotidae</taxon>
        <taxon>Moneuplotes</taxon>
    </lineage>
</organism>
<dbReference type="GO" id="GO:0080122">
    <property type="term" value="F:AMP transmembrane transporter activity"/>
    <property type="evidence" value="ECO:0007669"/>
    <property type="project" value="TreeGrafter"/>
</dbReference>
<dbReference type="SUPFAM" id="SSF103506">
    <property type="entry name" value="Mitochondrial carrier"/>
    <property type="match status" value="1"/>
</dbReference>
<keyword evidence="13" id="KW-1185">Reference proteome</keyword>
<dbReference type="PANTHER" id="PTHR45939:SF5">
    <property type="entry name" value="PEROXISOMAL MEMBRANE PROTEIN PMP34"/>
    <property type="match status" value="1"/>
</dbReference>
<dbReference type="GO" id="GO:0005347">
    <property type="term" value="F:ATP transmembrane transporter activity"/>
    <property type="evidence" value="ECO:0007669"/>
    <property type="project" value="TreeGrafter"/>
</dbReference>
<feature type="repeat" description="Solcar" evidence="9">
    <location>
        <begin position="18"/>
        <end position="121"/>
    </location>
</feature>
<evidence type="ECO:0000256" key="5">
    <source>
        <dbReference type="ARBA" id="ARBA00022737"/>
    </source>
</evidence>
<feature type="repeat" description="Solcar" evidence="9">
    <location>
        <begin position="133"/>
        <end position="211"/>
    </location>
</feature>
<dbReference type="AlphaFoldDB" id="A0AAD1XN12"/>
<sequence length="314" mass="35929">MNFLFLTSFYINFFDHFESMLVDALSGSVASFITTILFHPLDSTRIRLQSLEINDSEKTDSITKDGEKDKKREKISSIKFIKTIWEKEGLLGFYNGLGITIYSCVISYAVYFFCYRFCKIAFTLSLGELTPNKILMVTTIAGAIANLVTLPMWKIQTRVLVSKINKTVWKHCTEAYKESGISGFWRGYIPGLVLTINPVINFTLYEIGKSVFIPESIESPAAWKIFLISICSKFISSITTYPILTLKTKIFVNNDGKSSTKILQDFIKKEGFSALYRGIYAKLIQTLLFNSFMMVFFEKIKFMIEFSLAHKTVY</sequence>
<protein>
    <submittedName>
        <fullName evidence="12">Uncharacterized protein</fullName>
    </submittedName>
</protein>
<dbReference type="GO" id="GO:0005778">
    <property type="term" value="C:peroxisomal membrane"/>
    <property type="evidence" value="ECO:0007669"/>
    <property type="project" value="UniProtKB-SubCell"/>
</dbReference>
<feature type="transmembrane region" description="Helical" evidence="11">
    <location>
        <begin position="133"/>
        <end position="153"/>
    </location>
</feature>
<comment type="caution">
    <text evidence="12">The sequence shown here is derived from an EMBL/GenBank/DDBJ whole genome shotgun (WGS) entry which is preliminary data.</text>
</comment>
<dbReference type="Proteomes" id="UP001295684">
    <property type="component" value="Unassembled WGS sequence"/>
</dbReference>
<feature type="transmembrane region" description="Helical" evidence="11">
    <location>
        <begin position="20"/>
        <end position="41"/>
    </location>
</feature>
<keyword evidence="6 11" id="KW-1133">Transmembrane helix</keyword>
<dbReference type="InterPro" id="IPR023395">
    <property type="entry name" value="MCP_dom_sf"/>
</dbReference>
<evidence type="ECO:0000256" key="6">
    <source>
        <dbReference type="ARBA" id="ARBA00022989"/>
    </source>
</evidence>
<comment type="similarity">
    <text evidence="2 10">Belongs to the mitochondrial carrier (TC 2.A.29) family.</text>
</comment>
<evidence type="ECO:0000256" key="4">
    <source>
        <dbReference type="ARBA" id="ARBA00022692"/>
    </source>
</evidence>
<keyword evidence="7 9" id="KW-0472">Membrane</keyword>
<evidence type="ECO:0000256" key="11">
    <source>
        <dbReference type="SAM" id="Phobius"/>
    </source>
</evidence>
<gene>
    <name evidence="12" type="ORF">ECRASSUSDP1_LOCUS16927</name>
</gene>